<reference evidence="2 3" key="1">
    <citation type="submission" date="2024-09" db="EMBL/GenBank/DDBJ databases">
        <authorList>
            <person name="Fullem K."/>
        </authorList>
    </citation>
    <scope>NUCLEOTIDE SEQUENCE [LARGE SCALE GENOMIC DNA]</scope>
    <source>
        <strain evidence="3">K1(2024)</strain>
    </source>
</reference>
<comment type="caution">
    <text evidence="2">The sequence shown here is derived from an EMBL/GenBank/DDBJ whole genome shotgun (WGS) entry which is preliminary data.</text>
</comment>
<dbReference type="RefSeq" id="WP_304485123.1">
    <property type="nucleotide sequence ID" value="NZ_JAUQOQ010000019.1"/>
</dbReference>
<evidence type="ECO:0000313" key="2">
    <source>
        <dbReference type="EMBL" id="MFB3802187.1"/>
    </source>
</evidence>
<evidence type="ECO:0000256" key="1">
    <source>
        <dbReference type="SAM" id="SignalP"/>
    </source>
</evidence>
<dbReference type="Proteomes" id="UP001577047">
    <property type="component" value="Unassembled WGS sequence"/>
</dbReference>
<dbReference type="EMBL" id="JBHFXX010000017">
    <property type="protein sequence ID" value="MFB3802187.1"/>
    <property type="molecule type" value="Genomic_DNA"/>
</dbReference>
<keyword evidence="3" id="KW-1185">Reference proteome</keyword>
<feature type="chain" id="PRO_5046319094" evidence="1">
    <location>
        <begin position="20"/>
        <end position="581"/>
    </location>
</feature>
<keyword evidence="1" id="KW-0732">Signal</keyword>
<dbReference type="Pfam" id="PF10783">
    <property type="entry name" value="DUF2599"/>
    <property type="match status" value="2"/>
</dbReference>
<evidence type="ECO:0000313" key="3">
    <source>
        <dbReference type="Proteomes" id="UP001577047"/>
    </source>
</evidence>
<organism evidence="2 3">
    <name type="scientific">Pseudomonas boreofloridensis</name>
    <dbReference type="NCBI Taxonomy" id="3064348"/>
    <lineage>
        <taxon>Bacteria</taxon>
        <taxon>Pseudomonadati</taxon>
        <taxon>Pseudomonadota</taxon>
        <taxon>Gammaproteobacteria</taxon>
        <taxon>Pseudomonadales</taxon>
        <taxon>Pseudomonadaceae</taxon>
        <taxon>Pseudomonas</taxon>
    </lineage>
</organism>
<gene>
    <name evidence="2" type="ORF">ACE1YR_17410</name>
</gene>
<accession>A0ABV4ZCI2</accession>
<sequence>MFRYSLAAALVLGLPSAFAAAPIEVGTPQETLRRINDNYNRIDNACKEPGGAPRGHYYCSGVTLRMVDDGPFNPWDYSPYAISTGATSFSWIRKDLSTSRLIRPAGFILRTPEDARRLQAPVMETGFMCIYAFDGFTGPDRQAWGCGTLKQPVKGTRWSDTRPEGYQVRSATTPPNANAALAWGSCDLRKIDTAAQWRSQFGHLRPPALAPNNLNRIQVQQCSWNAEQAADWNAMIDVHQAPGTRHRDGFARKELLNEFLLRNDQSGKTPDDGSARLPYIDAFVWDVNSTYVASTRGDTRKARPTVGLKPAQAFQRKLYAQGYAVPILRLDFTQPASQRFSYEPKDQVVPLSDAPTPTPPAPAAPQPGVLIASADWVERKPDELGMGRTEKSLVLKLAPGVKLSTDNVEAIYADLEDRYGDSPQWLHDEIHPGSMRAQLQCLAVRHPNNAQWQLEPWRPVLSSTDMQKANCNPVRRLIESTRWTVLTEKCQPLTSEDSGEALFGLRVVPTALGRQASAQDLYAELYRQEGLDPRWQEGIAGSMDLQLACLHKLYNRKADWNLEPYRKATSSAQTERAKCNP</sequence>
<proteinExistence type="predicted"/>
<name>A0ABV4ZCI2_9PSED</name>
<feature type="signal peptide" evidence="1">
    <location>
        <begin position="1"/>
        <end position="19"/>
    </location>
</feature>
<protein>
    <submittedName>
        <fullName evidence="2">DUF2599 domain-containing protein</fullName>
    </submittedName>
</protein>
<dbReference type="InterPro" id="IPR019719">
    <property type="entry name" value="DUF2599"/>
</dbReference>